<dbReference type="Gene3D" id="3.40.50.150">
    <property type="entry name" value="Vaccinia Virus protein VP39"/>
    <property type="match status" value="1"/>
</dbReference>
<dbReference type="GO" id="GO:0032259">
    <property type="term" value="P:methylation"/>
    <property type="evidence" value="ECO:0007669"/>
    <property type="project" value="UniProtKB-KW"/>
</dbReference>
<dbReference type="GO" id="GO:0003677">
    <property type="term" value="F:DNA binding"/>
    <property type="evidence" value="ECO:0007669"/>
    <property type="project" value="TreeGrafter"/>
</dbReference>
<keyword evidence="3 6" id="KW-0808">Transferase</keyword>
<gene>
    <name evidence="8" type="ORF">A6K76_09460</name>
</gene>
<dbReference type="InterPro" id="IPR031303">
    <property type="entry name" value="C5_meth_CS"/>
</dbReference>
<dbReference type="PROSITE" id="PS00095">
    <property type="entry name" value="C5_MTASE_2"/>
    <property type="match status" value="1"/>
</dbReference>
<dbReference type="InterPro" id="IPR050390">
    <property type="entry name" value="C5-Methyltransferase"/>
</dbReference>
<comment type="similarity">
    <text evidence="6 7">Belongs to the class I-like SAM-binding methyltransferase superfamily. C5-methyltransferase family.</text>
</comment>
<evidence type="ECO:0000256" key="6">
    <source>
        <dbReference type="PROSITE-ProRule" id="PRU01016"/>
    </source>
</evidence>
<dbReference type="Proteomes" id="UP000093482">
    <property type="component" value="Unassembled WGS sequence"/>
</dbReference>
<evidence type="ECO:0000256" key="4">
    <source>
        <dbReference type="ARBA" id="ARBA00022691"/>
    </source>
</evidence>
<evidence type="ECO:0000313" key="8">
    <source>
        <dbReference type="EMBL" id="OCS91226.1"/>
    </source>
</evidence>
<keyword evidence="2 6" id="KW-0489">Methyltransferase</keyword>
<evidence type="ECO:0000256" key="7">
    <source>
        <dbReference type="RuleBase" id="RU000416"/>
    </source>
</evidence>
<protein>
    <recommendedName>
        <fullName evidence="1">DNA (cytosine-5-)-methyltransferase</fullName>
        <ecNumber evidence="1">2.1.1.37</ecNumber>
    </recommendedName>
</protein>
<dbReference type="PANTHER" id="PTHR10629:SF52">
    <property type="entry name" value="DNA (CYTOSINE-5)-METHYLTRANSFERASE 1"/>
    <property type="match status" value="1"/>
</dbReference>
<evidence type="ECO:0000256" key="1">
    <source>
        <dbReference type="ARBA" id="ARBA00011975"/>
    </source>
</evidence>
<evidence type="ECO:0000256" key="2">
    <source>
        <dbReference type="ARBA" id="ARBA00022603"/>
    </source>
</evidence>
<dbReference type="RefSeq" id="WP_066463549.1">
    <property type="nucleotide sequence ID" value="NZ_MATO01000030.1"/>
</dbReference>
<keyword evidence="9" id="KW-1185">Reference proteome</keyword>
<dbReference type="PROSITE" id="PS51679">
    <property type="entry name" value="SAM_MT_C5"/>
    <property type="match status" value="1"/>
</dbReference>
<dbReference type="NCBIfam" id="TIGR00675">
    <property type="entry name" value="dcm"/>
    <property type="match status" value="1"/>
</dbReference>
<dbReference type="SUPFAM" id="SSF53335">
    <property type="entry name" value="S-adenosyl-L-methionine-dependent methyltransferases"/>
    <property type="match status" value="1"/>
</dbReference>
<dbReference type="EMBL" id="MATO01000030">
    <property type="protein sequence ID" value="OCS91226.1"/>
    <property type="molecule type" value="Genomic_DNA"/>
</dbReference>
<sequence>MNNIISFFAGAGGMDLGFEQAGFDIKLAVEIDPIMCQTLELNRKNDTLTIYEKNILDATAEEVLQQAKLRKGEVAGMIGGSPCQSFSTAGNRGAFSDERGQAMIKYIDLINAIRPKFFVLENVKGLLSAALEHVSIEDRKKNKDEGIVLRAEQQPGSAFSFILNRIQGYEVHYKLLNSADYGVPQKRERVFVIGILKEDDEPLFPYAFPKKTHSKSAKIKETLFDYADDAEGFEPWITFEQATAHLKGTTMNYQSYSEKRMHYMKMIPVGGGNWRDLEKFGDDVVRQAMGGAYNSGGGKVGFFRRIKASEPAPTLLTSPAQNSTNLGHPFEDRPLSIEEYLAIQQFPKNYKVAGKLMDQYKQIGNAVPVGLAYAVAKSIKEGLQTIL</sequence>
<dbReference type="OrthoDB" id="9813719at2"/>
<evidence type="ECO:0000313" key="9">
    <source>
        <dbReference type="Proteomes" id="UP000093482"/>
    </source>
</evidence>
<comment type="caution">
    <text evidence="8">The sequence shown here is derived from an EMBL/GenBank/DDBJ whole genome shotgun (WGS) entry which is preliminary data.</text>
</comment>
<dbReference type="InterPro" id="IPR001525">
    <property type="entry name" value="C5_MeTfrase"/>
</dbReference>
<dbReference type="Gene3D" id="3.90.120.10">
    <property type="entry name" value="DNA Methylase, subunit A, domain 2"/>
    <property type="match status" value="1"/>
</dbReference>
<name>A0A1C0YVP9_9BACL</name>
<proteinExistence type="inferred from homology"/>
<dbReference type="PANTHER" id="PTHR10629">
    <property type="entry name" value="CYTOSINE-SPECIFIC METHYLTRANSFERASE"/>
    <property type="match status" value="1"/>
</dbReference>
<reference evidence="8 9" key="1">
    <citation type="submission" date="2016-07" db="EMBL/GenBank/DDBJ databases">
        <title>Caryophanon latum genome sequencing.</title>
        <authorList>
            <person name="Verma A."/>
            <person name="Pal Y."/>
            <person name="Krishnamurthi S."/>
        </authorList>
    </citation>
    <scope>NUCLEOTIDE SEQUENCE [LARGE SCALE GENOMIC DNA]</scope>
    <source>
        <strain evidence="8 9">DSM 14151</strain>
    </source>
</reference>
<dbReference type="InterPro" id="IPR029063">
    <property type="entry name" value="SAM-dependent_MTases_sf"/>
</dbReference>
<keyword evidence="4 6" id="KW-0949">S-adenosyl-L-methionine</keyword>
<evidence type="ECO:0000256" key="5">
    <source>
        <dbReference type="ARBA" id="ARBA00022747"/>
    </source>
</evidence>
<dbReference type="Pfam" id="PF00145">
    <property type="entry name" value="DNA_methylase"/>
    <property type="match status" value="2"/>
</dbReference>
<feature type="active site" evidence="6">
    <location>
        <position position="83"/>
    </location>
</feature>
<dbReference type="PRINTS" id="PR00105">
    <property type="entry name" value="C5METTRFRASE"/>
</dbReference>
<dbReference type="AlphaFoldDB" id="A0A1C0YVP9"/>
<dbReference type="GO" id="GO:0044027">
    <property type="term" value="P:negative regulation of gene expression via chromosomal CpG island methylation"/>
    <property type="evidence" value="ECO:0007669"/>
    <property type="project" value="TreeGrafter"/>
</dbReference>
<accession>A0A1C0YVP9</accession>
<keyword evidence="5" id="KW-0680">Restriction system</keyword>
<dbReference type="EC" id="2.1.1.37" evidence="1"/>
<dbReference type="GO" id="GO:0009307">
    <property type="term" value="P:DNA restriction-modification system"/>
    <property type="evidence" value="ECO:0007669"/>
    <property type="project" value="UniProtKB-KW"/>
</dbReference>
<evidence type="ECO:0000256" key="3">
    <source>
        <dbReference type="ARBA" id="ARBA00022679"/>
    </source>
</evidence>
<organism evidence="8 9">
    <name type="scientific">Caryophanon latum</name>
    <dbReference type="NCBI Taxonomy" id="33977"/>
    <lineage>
        <taxon>Bacteria</taxon>
        <taxon>Bacillati</taxon>
        <taxon>Bacillota</taxon>
        <taxon>Bacilli</taxon>
        <taxon>Bacillales</taxon>
        <taxon>Caryophanaceae</taxon>
        <taxon>Caryophanon</taxon>
    </lineage>
</organism>
<dbReference type="GO" id="GO:0003886">
    <property type="term" value="F:DNA (cytosine-5-)-methyltransferase activity"/>
    <property type="evidence" value="ECO:0007669"/>
    <property type="project" value="UniProtKB-EC"/>
</dbReference>